<accession>A0A381Q5E5</accession>
<reference evidence="2" key="1">
    <citation type="submission" date="2018-05" db="EMBL/GenBank/DDBJ databases">
        <authorList>
            <person name="Lanie J.A."/>
            <person name="Ng W.-L."/>
            <person name="Kazmierczak K.M."/>
            <person name="Andrzejewski T.M."/>
            <person name="Davidsen T.M."/>
            <person name="Wayne K.J."/>
            <person name="Tettelin H."/>
            <person name="Glass J.I."/>
            <person name="Rusch D."/>
            <person name="Podicherti R."/>
            <person name="Tsui H.-C.T."/>
            <person name="Winkler M.E."/>
        </authorList>
    </citation>
    <scope>NUCLEOTIDE SEQUENCE</scope>
</reference>
<feature type="transmembrane region" description="Helical" evidence="1">
    <location>
        <begin position="85"/>
        <end position="109"/>
    </location>
</feature>
<keyword evidence="1" id="KW-0472">Membrane</keyword>
<proteinExistence type="predicted"/>
<organism evidence="2">
    <name type="scientific">marine metagenome</name>
    <dbReference type="NCBI Taxonomy" id="408172"/>
    <lineage>
        <taxon>unclassified sequences</taxon>
        <taxon>metagenomes</taxon>
        <taxon>ecological metagenomes</taxon>
    </lineage>
</organism>
<sequence>MDTTVGVNGHDLLGMPTNNEPGTQLCIRCGVHMDRDLPPQLVLESLFTHEFIWGINIGGLAVPLVLLASGVLGAWLIWDRVGFSSYWTITGFAALMPGTLFTMSLLAAFRRGESFLMGLGVFVLFSLASAGILGLILPIFVFNKNFG</sequence>
<keyword evidence="1" id="KW-0812">Transmembrane</keyword>
<feature type="transmembrane region" description="Helical" evidence="1">
    <location>
        <begin position="51"/>
        <end position="78"/>
    </location>
</feature>
<protein>
    <submittedName>
        <fullName evidence="2">Uncharacterized protein</fullName>
    </submittedName>
</protein>
<gene>
    <name evidence="2" type="ORF">METZ01_LOCUS25707</name>
</gene>
<evidence type="ECO:0000313" key="2">
    <source>
        <dbReference type="EMBL" id="SUZ72853.1"/>
    </source>
</evidence>
<name>A0A381Q5E5_9ZZZZ</name>
<dbReference type="AlphaFoldDB" id="A0A381Q5E5"/>
<keyword evidence="1" id="KW-1133">Transmembrane helix</keyword>
<evidence type="ECO:0000256" key="1">
    <source>
        <dbReference type="SAM" id="Phobius"/>
    </source>
</evidence>
<dbReference type="EMBL" id="UINC01001161">
    <property type="protein sequence ID" value="SUZ72853.1"/>
    <property type="molecule type" value="Genomic_DNA"/>
</dbReference>
<feature type="transmembrane region" description="Helical" evidence="1">
    <location>
        <begin position="115"/>
        <end position="142"/>
    </location>
</feature>